<keyword evidence="2" id="KW-0539">Nucleus</keyword>
<evidence type="ECO:0000256" key="2">
    <source>
        <dbReference type="ARBA" id="ARBA00023242"/>
    </source>
</evidence>
<dbReference type="PANTHER" id="PTHR47305:SF3">
    <property type="entry name" value="BEN DOMAIN-CONTAINING PROTEIN 2"/>
    <property type="match status" value="1"/>
</dbReference>
<feature type="coiled-coil region" evidence="3">
    <location>
        <begin position="135"/>
        <end position="162"/>
    </location>
</feature>
<dbReference type="RefSeq" id="XP_070639703.1">
    <property type="nucleotide sequence ID" value="XM_070783602.1"/>
</dbReference>
<dbReference type="PANTHER" id="PTHR47305">
    <property type="entry name" value="BEN DOMAIN-CONTAINING PROTEIN 2"/>
    <property type="match status" value="1"/>
</dbReference>
<evidence type="ECO:0000256" key="3">
    <source>
        <dbReference type="SAM" id="Coils"/>
    </source>
</evidence>
<keyword evidence="6" id="KW-1185">Reference proteome</keyword>
<dbReference type="GeneID" id="139180971"/>
<gene>
    <name evidence="7" type="primary">BEND2</name>
</gene>
<accession>A0ABM4RVY7</accession>
<evidence type="ECO:0000259" key="5">
    <source>
        <dbReference type="PROSITE" id="PS51457"/>
    </source>
</evidence>
<protein>
    <submittedName>
        <fullName evidence="7">BEN domain-containing protein 2 isoform X1</fullName>
    </submittedName>
</protein>
<evidence type="ECO:0000313" key="6">
    <source>
        <dbReference type="Proteomes" id="UP001652663"/>
    </source>
</evidence>
<feature type="compositionally biased region" description="Polar residues" evidence="4">
    <location>
        <begin position="195"/>
        <end position="208"/>
    </location>
</feature>
<dbReference type="SMART" id="SM01025">
    <property type="entry name" value="BEN"/>
    <property type="match status" value="2"/>
</dbReference>
<organism evidence="6 7">
    <name type="scientific">Bos indicus</name>
    <name type="common">Zebu</name>
    <dbReference type="NCBI Taxonomy" id="9915"/>
    <lineage>
        <taxon>Eukaryota</taxon>
        <taxon>Metazoa</taxon>
        <taxon>Chordata</taxon>
        <taxon>Craniata</taxon>
        <taxon>Vertebrata</taxon>
        <taxon>Euteleostomi</taxon>
        <taxon>Mammalia</taxon>
        <taxon>Eutheria</taxon>
        <taxon>Laurasiatheria</taxon>
        <taxon>Artiodactyla</taxon>
        <taxon>Ruminantia</taxon>
        <taxon>Pecora</taxon>
        <taxon>Bovidae</taxon>
        <taxon>Bovinae</taxon>
        <taxon>Bos</taxon>
    </lineage>
</organism>
<feature type="compositionally biased region" description="Polar residues" evidence="4">
    <location>
        <begin position="255"/>
        <end position="267"/>
    </location>
</feature>
<comment type="subcellular location">
    <subcellularLocation>
        <location evidence="1">Nucleus</location>
    </subcellularLocation>
</comment>
<evidence type="ECO:0000256" key="1">
    <source>
        <dbReference type="ARBA" id="ARBA00004123"/>
    </source>
</evidence>
<feature type="region of interest" description="Disordered" evidence="4">
    <location>
        <begin position="1126"/>
        <end position="1190"/>
    </location>
</feature>
<feature type="domain" description="BEN" evidence="5">
    <location>
        <begin position="1202"/>
        <end position="1299"/>
    </location>
</feature>
<evidence type="ECO:0000256" key="4">
    <source>
        <dbReference type="SAM" id="MobiDB-lite"/>
    </source>
</evidence>
<sequence>MSDEDDCIVLFVGEDSDDDDDDDDVDVVLIQNFDTDFTENSSDEEVLLLLTDSEDDSDIPEELPVFSHDMEDFEALNSQIVSCLAILKGGNPDSEEVESVPLCKKARLSIPEDDHMNHTAEDLFNGHRHNQIIRLQRYCQNLQELTEIINSQINRLRELVSEIRRSLETPQMPPCGDDNPSLPAERQENDAETNPGGTSLQSAASPERQQLECPESPPLPVIVCACSLQPNHESGSPETRRFYLSLFNEGDESANNDLSSAQDSLAQPTAHLPQAESSLHDNFETVRDSAINNNMNPDTALPSLCIPPNFETPGEAETSLASSTKIMHYPTLLENVRGQDTVSSDVIPPNFETPGEAETSLASSTKIMHYPTLLENVRGQDTVSSDVIPPNFETPGEAETSLASSTKIMHYPTLLENVRGQDTVSSDVIPPNFETPGEAETSLASSTKIMHYPTLLENVRGQDTVSSDVIPPNFETPGEAETSLASSTKIMHYPTLLENVRGQDTVSSDVIPPNFETPGEAETSLASSTKIMHYPTLLENVRGQDTVSSDVIPPNFETPGEAETSLASSTKIMHYPTLLENVRGQDTVSSDVIPPNFETPGEAETSLASSTKIMHYPTLLENVRGQDTVSSDVIPPNFETPGEAETSLASSTKIMHYPTLLENVRGQDTVSSDVIPPNFETPGEAETSLASSTKIMHYPTLLENVRGQDTVSSDVIPPNFETPGEAETSLASSTKIMHYPTLLENVRGQDTVSSDVIPPNFETPGEAETSLASSTKIMHYPTLLENVRGQDTVSSDVIPPNFEVAETSLENKPETMSYSMSGNDSGPSSSSVNLPPNFGVEKFILTQKPIKEETGVENSSQTVYYPALLGSITGLGTDFSSHSAPPNFEMPGQAETTMDNSYQTVGNETVVGNETIVRKETVVGNDSDPDMGSSHLSILPSVEMLLKVETSQENDTPVMNQPPLLEYNRDEDASYVLIPSNFESSTEMSSEAENHGSVIKIDSDQQTDSEPCFLTPGFGYLGDPRRNVTMSDTHLMAVQKKAIPRHAACYLVRILFSKEILTSTSVGISSQGCQSLDPNKIAAIREHLAAVFPNYDLSEHGEEWQACISSVNSLICNLSSRILKTVDKNGGPTKHKRDSNDERDGDDGASSFQVSQPEAISETREHGNSPQNSRAFPEGIQEPSTDGTAVSSETLEYLGDPRRNIQMPKPLLMTAKEKSRPDLSARYLILSLFTEEVLINSVHGSTEFGVYSLNANKINALREFLQEIYPTCDLSENGYDWKLCVMAINSCIYSLRCNLEWPTYEIQLLPPTAPSTESKPKDPDLAD</sequence>
<evidence type="ECO:0000313" key="7">
    <source>
        <dbReference type="RefSeq" id="XP_070639703.1"/>
    </source>
</evidence>
<feature type="region of interest" description="Disordered" evidence="4">
    <location>
        <begin position="253"/>
        <end position="279"/>
    </location>
</feature>
<name>A0ABM4RVY7_BOSIN</name>
<dbReference type="InterPro" id="IPR018379">
    <property type="entry name" value="BEN_domain"/>
</dbReference>
<reference evidence="7" key="1">
    <citation type="submission" date="2025-08" db="UniProtKB">
        <authorList>
            <consortium name="RefSeq"/>
        </authorList>
    </citation>
    <scope>IDENTIFICATION</scope>
    <source>
        <tissue evidence="7">Blood</tissue>
    </source>
</reference>
<dbReference type="Pfam" id="PF10523">
    <property type="entry name" value="BEN"/>
    <property type="match status" value="1"/>
</dbReference>
<feature type="domain" description="BEN" evidence="5">
    <location>
        <begin position="1025"/>
        <end position="1122"/>
    </location>
</feature>
<proteinExistence type="predicted"/>
<keyword evidence="3" id="KW-0175">Coiled coil</keyword>
<dbReference type="Proteomes" id="UP001652663">
    <property type="component" value="Chromosome X"/>
</dbReference>
<feature type="region of interest" description="Disordered" evidence="4">
    <location>
        <begin position="167"/>
        <end position="214"/>
    </location>
</feature>
<dbReference type="PROSITE" id="PS51457">
    <property type="entry name" value="BEN"/>
    <property type="match status" value="2"/>
</dbReference>